<sequence>MHAMILADSLYFCVHWGACALNYIVFFLDQLLVENVPALTQAKSSFPGLSIIHLSLIEWSGLGKVMDSALLNTVAAS</sequence>
<protein>
    <submittedName>
        <fullName evidence="1">Uncharacterized protein</fullName>
    </submittedName>
</protein>
<organism evidence="1 2">
    <name type="scientific">Nostoc paludosum FACHB-159</name>
    <dbReference type="NCBI Taxonomy" id="2692908"/>
    <lineage>
        <taxon>Bacteria</taxon>
        <taxon>Bacillati</taxon>
        <taxon>Cyanobacteriota</taxon>
        <taxon>Cyanophyceae</taxon>
        <taxon>Nostocales</taxon>
        <taxon>Nostocaceae</taxon>
        <taxon>Nostoc</taxon>
    </lineage>
</organism>
<evidence type="ECO:0000313" key="1">
    <source>
        <dbReference type="EMBL" id="MBD2735345.1"/>
    </source>
</evidence>
<gene>
    <name evidence="1" type="ORF">H6H03_15815</name>
</gene>
<keyword evidence="2" id="KW-1185">Reference proteome</keyword>
<accession>A0ABR8KAL2</accession>
<evidence type="ECO:0000313" key="2">
    <source>
        <dbReference type="Proteomes" id="UP000637383"/>
    </source>
</evidence>
<dbReference type="RefSeq" id="WP_190956007.1">
    <property type="nucleotide sequence ID" value="NZ_JACJTU010000013.1"/>
</dbReference>
<reference evidence="1 2" key="1">
    <citation type="journal article" date="2020" name="ISME J.">
        <title>Comparative genomics reveals insights into cyanobacterial evolution and habitat adaptation.</title>
        <authorList>
            <person name="Chen M.Y."/>
            <person name="Teng W.K."/>
            <person name="Zhao L."/>
            <person name="Hu C.X."/>
            <person name="Zhou Y.K."/>
            <person name="Han B.P."/>
            <person name="Song L.R."/>
            <person name="Shu W.S."/>
        </authorList>
    </citation>
    <scope>NUCLEOTIDE SEQUENCE [LARGE SCALE GENOMIC DNA]</scope>
    <source>
        <strain evidence="1 2">FACHB-159</strain>
    </source>
</reference>
<proteinExistence type="predicted"/>
<dbReference type="Proteomes" id="UP000637383">
    <property type="component" value="Unassembled WGS sequence"/>
</dbReference>
<name>A0ABR8KAL2_9NOSO</name>
<comment type="caution">
    <text evidence="1">The sequence shown here is derived from an EMBL/GenBank/DDBJ whole genome shotgun (WGS) entry which is preliminary data.</text>
</comment>
<dbReference type="EMBL" id="JACJTU010000013">
    <property type="protein sequence ID" value="MBD2735345.1"/>
    <property type="molecule type" value="Genomic_DNA"/>
</dbReference>